<dbReference type="PROSITE" id="PS50222">
    <property type="entry name" value="EF_HAND_2"/>
    <property type="match status" value="1"/>
</dbReference>
<dbReference type="SUPFAM" id="SSF47473">
    <property type="entry name" value="EF-hand"/>
    <property type="match status" value="1"/>
</dbReference>
<organism evidence="2 3">
    <name type="scientific">Zingiber officinale</name>
    <name type="common">Ginger</name>
    <name type="synonym">Amomum zingiber</name>
    <dbReference type="NCBI Taxonomy" id="94328"/>
    <lineage>
        <taxon>Eukaryota</taxon>
        <taxon>Viridiplantae</taxon>
        <taxon>Streptophyta</taxon>
        <taxon>Embryophyta</taxon>
        <taxon>Tracheophyta</taxon>
        <taxon>Spermatophyta</taxon>
        <taxon>Magnoliopsida</taxon>
        <taxon>Liliopsida</taxon>
        <taxon>Zingiberales</taxon>
        <taxon>Zingiberaceae</taxon>
        <taxon>Zingiber</taxon>
    </lineage>
</organism>
<feature type="domain" description="EF-hand" evidence="1">
    <location>
        <begin position="381"/>
        <end position="416"/>
    </location>
</feature>
<dbReference type="InterPro" id="IPR011992">
    <property type="entry name" value="EF-hand-dom_pair"/>
</dbReference>
<dbReference type="InterPro" id="IPR002048">
    <property type="entry name" value="EF_hand_dom"/>
</dbReference>
<comment type="caution">
    <text evidence="2">The sequence shown here is derived from an EMBL/GenBank/DDBJ whole genome shotgun (WGS) entry which is preliminary data.</text>
</comment>
<name>A0A8J5EWM6_ZINOF</name>
<dbReference type="Pfam" id="PF00036">
    <property type="entry name" value="EF-hand_1"/>
    <property type="match status" value="1"/>
</dbReference>
<reference evidence="2 3" key="1">
    <citation type="submission" date="2020-08" db="EMBL/GenBank/DDBJ databases">
        <title>Plant Genome Project.</title>
        <authorList>
            <person name="Zhang R.-G."/>
        </authorList>
    </citation>
    <scope>NUCLEOTIDE SEQUENCE [LARGE SCALE GENOMIC DNA]</scope>
    <source>
        <tissue evidence="2">Rhizome</tissue>
    </source>
</reference>
<dbReference type="Proteomes" id="UP000734854">
    <property type="component" value="Unassembled WGS sequence"/>
</dbReference>
<proteinExistence type="predicted"/>
<evidence type="ECO:0000313" key="2">
    <source>
        <dbReference type="EMBL" id="KAG6475790.1"/>
    </source>
</evidence>
<evidence type="ECO:0000313" key="3">
    <source>
        <dbReference type="Proteomes" id="UP000734854"/>
    </source>
</evidence>
<gene>
    <name evidence="2" type="ORF">ZIOFF_065019</name>
</gene>
<dbReference type="SMART" id="SM00054">
    <property type="entry name" value="EFh"/>
    <property type="match status" value="1"/>
</dbReference>
<protein>
    <recommendedName>
        <fullName evidence="1">EF-hand domain-containing protein</fullName>
    </recommendedName>
</protein>
<dbReference type="GO" id="GO:0005509">
    <property type="term" value="F:calcium ion binding"/>
    <property type="evidence" value="ECO:0007669"/>
    <property type="project" value="InterPro"/>
</dbReference>
<accession>A0A8J5EWM6</accession>
<keyword evidence="3" id="KW-1185">Reference proteome</keyword>
<dbReference type="AlphaFoldDB" id="A0A8J5EWM6"/>
<evidence type="ECO:0000259" key="1">
    <source>
        <dbReference type="PROSITE" id="PS50222"/>
    </source>
</evidence>
<dbReference type="Gene3D" id="1.10.238.10">
    <property type="entry name" value="EF-hand"/>
    <property type="match status" value="1"/>
</dbReference>
<sequence>MVVLFQVHNSGDSVADSLAGECNDMDKAISGSIVVDSLAGEQFLIRRRGSEQRAGAGDQKNEATAKPWRHYEVGGLLVRKGVVIVIAFEPLVGAVLSAVAHPRHAMVDVIIRSAANAGEDTSAMQLEEFGIVNEYRDGDRDRLPGHSFQEFILIFSPLVSAYRNATSLSLKGSRIQTEIAGSRNSLVRVVVLGCQTAVVDHKVKSSLNVATEARRVLLFRWHTVYDRAPAPTRMLTCLLVPVPQMRNNVAREPRVGVQLQEFLVDLEALFSNCCVAVAAVVSPHPRLVPEVELPVEIHCIRSHLARLAAPGGLNDKRNKERCAQELVESAVNSHHPWLQNANKAPNVNLGETVRARLQQFSVMNKFKKKALRVIAEHLSVEEIADIKEMFENMDINKKGQINFDELKYGLCKLRHQVADSDVKALLEAVPRTHPRPSRLRQLVFHVA</sequence>
<dbReference type="EMBL" id="JACMSC010000018">
    <property type="protein sequence ID" value="KAG6475790.1"/>
    <property type="molecule type" value="Genomic_DNA"/>
</dbReference>